<evidence type="ECO:0000256" key="4">
    <source>
        <dbReference type="PROSITE-ProRule" id="PRU00449"/>
    </source>
</evidence>
<dbReference type="InterPro" id="IPR000058">
    <property type="entry name" value="Znf_AN1"/>
</dbReference>
<evidence type="ECO:0000259" key="6">
    <source>
        <dbReference type="PROSITE" id="PS51039"/>
    </source>
</evidence>
<dbReference type="InterPro" id="IPR035896">
    <property type="entry name" value="AN1-like_Znf"/>
</dbReference>
<sequence>MSDLLQVGTHCSLSSCNVNDFLPLTCKCTQVFCRDHILPDAHACPAVTTSTGAGAQAGRDEKEGLRRCDIEGCNKPTLFAFTTSVGRETCEKCRKAFCVDHRYPDTHSCTPLPGPSPPYSTSAARTALEKNFGPNLAASSSRAPKPRLSPYAKKKPPTDPIKLSQYLRVQLMKMRHSAVPADAKDTPGAVPQGLRLVVGVSYEGQEKAFWFKKSVSTGRAVDLLAFQFNVPSYKTAALVKLGPNNEGVILHNEHPLGEHVTDGESLVLDIPMTE</sequence>
<feature type="region of interest" description="Disordered" evidence="5">
    <location>
        <begin position="134"/>
        <end position="157"/>
    </location>
</feature>
<evidence type="ECO:0000256" key="5">
    <source>
        <dbReference type="SAM" id="MobiDB-lite"/>
    </source>
</evidence>
<dbReference type="GO" id="GO:0005737">
    <property type="term" value="C:cytoplasm"/>
    <property type="evidence" value="ECO:0007669"/>
    <property type="project" value="TreeGrafter"/>
</dbReference>
<evidence type="ECO:0000256" key="3">
    <source>
        <dbReference type="ARBA" id="ARBA00022833"/>
    </source>
</evidence>
<dbReference type="Proteomes" id="UP000298030">
    <property type="component" value="Unassembled WGS sequence"/>
</dbReference>
<dbReference type="AlphaFoldDB" id="A0A4Y7TRA8"/>
<reference evidence="7 8" key="1">
    <citation type="journal article" date="2019" name="Nat. Ecol. Evol.">
        <title>Megaphylogeny resolves global patterns of mushroom evolution.</title>
        <authorList>
            <person name="Varga T."/>
            <person name="Krizsan K."/>
            <person name="Foldi C."/>
            <person name="Dima B."/>
            <person name="Sanchez-Garcia M."/>
            <person name="Sanchez-Ramirez S."/>
            <person name="Szollosi G.J."/>
            <person name="Szarkandi J.G."/>
            <person name="Papp V."/>
            <person name="Albert L."/>
            <person name="Andreopoulos W."/>
            <person name="Angelini C."/>
            <person name="Antonin V."/>
            <person name="Barry K.W."/>
            <person name="Bougher N.L."/>
            <person name="Buchanan P."/>
            <person name="Buyck B."/>
            <person name="Bense V."/>
            <person name="Catcheside P."/>
            <person name="Chovatia M."/>
            <person name="Cooper J."/>
            <person name="Damon W."/>
            <person name="Desjardin D."/>
            <person name="Finy P."/>
            <person name="Geml J."/>
            <person name="Haridas S."/>
            <person name="Hughes K."/>
            <person name="Justo A."/>
            <person name="Karasinski D."/>
            <person name="Kautmanova I."/>
            <person name="Kiss B."/>
            <person name="Kocsube S."/>
            <person name="Kotiranta H."/>
            <person name="LaButti K.M."/>
            <person name="Lechner B.E."/>
            <person name="Liimatainen K."/>
            <person name="Lipzen A."/>
            <person name="Lukacs Z."/>
            <person name="Mihaltcheva S."/>
            <person name="Morgado L.N."/>
            <person name="Niskanen T."/>
            <person name="Noordeloos M.E."/>
            <person name="Ohm R.A."/>
            <person name="Ortiz-Santana B."/>
            <person name="Ovrebo C."/>
            <person name="Racz N."/>
            <person name="Riley R."/>
            <person name="Savchenko A."/>
            <person name="Shiryaev A."/>
            <person name="Soop K."/>
            <person name="Spirin V."/>
            <person name="Szebenyi C."/>
            <person name="Tomsovsky M."/>
            <person name="Tulloss R.E."/>
            <person name="Uehling J."/>
            <person name="Grigoriev I.V."/>
            <person name="Vagvolgyi C."/>
            <person name="Papp T."/>
            <person name="Martin F.M."/>
            <person name="Miettinen O."/>
            <person name="Hibbett D.S."/>
            <person name="Nagy L.G."/>
        </authorList>
    </citation>
    <scope>NUCLEOTIDE SEQUENCE [LARGE SCALE GENOMIC DNA]</scope>
    <source>
        <strain evidence="7 8">FP101781</strain>
    </source>
</reference>
<organism evidence="7 8">
    <name type="scientific">Coprinellus micaceus</name>
    <name type="common">Glistening ink-cap mushroom</name>
    <name type="synonym">Coprinus micaceus</name>
    <dbReference type="NCBI Taxonomy" id="71717"/>
    <lineage>
        <taxon>Eukaryota</taxon>
        <taxon>Fungi</taxon>
        <taxon>Dikarya</taxon>
        <taxon>Basidiomycota</taxon>
        <taxon>Agaricomycotina</taxon>
        <taxon>Agaricomycetes</taxon>
        <taxon>Agaricomycetidae</taxon>
        <taxon>Agaricales</taxon>
        <taxon>Agaricineae</taxon>
        <taxon>Psathyrellaceae</taxon>
        <taxon>Coprinellus</taxon>
    </lineage>
</organism>
<evidence type="ECO:0000313" key="8">
    <source>
        <dbReference type="Proteomes" id="UP000298030"/>
    </source>
</evidence>
<dbReference type="GO" id="GO:0008270">
    <property type="term" value="F:zinc ion binding"/>
    <property type="evidence" value="ECO:0007669"/>
    <property type="project" value="UniProtKB-KW"/>
</dbReference>
<evidence type="ECO:0000256" key="1">
    <source>
        <dbReference type="ARBA" id="ARBA00022723"/>
    </source>
</evidence>
<keyword evidence="2 4" id="KW-0863">Zinc-finger</keyword>
<keyword evidence="1" id="KW-0479">Metal-binding</keyword>
<dbReference type="STRING" id="71717.A0A4Y7TRA8"/>
<dbReference type="PANTHER" id="PTHR14677">
    <property type="entry name" value="ARSENITE INDUCUBLE RNA ASSOCIATED PROTEIN AIP-1-RELATED"/>
    <property type="match status" value="1"/>
</dbReference>
<keyword evidence="8" id="KW-1185">Reference proteome</keyword>
<comment type="caution">
    <text evidence="7">The sequence shown here is derived from an EMBL/GenBank/DDBJ whole genome shotgun (WGS) entry which is preliminary data.</text>
</comment>
<dbReference type="Pfam" id="PF01428">
    <property type="entry name" value="zf-AN1"/>
    <property type="match status" value="2"/>
</dbReference>
<feature type="domain" description="AN1-type" evidence="6">
    <location>
        <begin position="5"/>
        <end position="52"/>
    </location>
</feature>
<dbReference type="PROSITE" id="PS51039">
    <property type="entry name" value="ZF_AN1"/>
    <property type="match status" value="1"/>
</dbReference>
<evidence type="ECO:0000313" key="7">
    <source>
        <dbReference type="EMBL" id="TEB36089.1"/>
    </source>
</evidence>
<evidence type="ECO:0000256" key="2">
    <source>
        <dbReference type="ARBA" id="ARBA00022771"/>
    </source>
</evidence>
<protein>
    <recommendedName>
        <fullName evidence="6">AN1-type domain-containing protein</fullName>
    </recommendedName>
</protein>
<dbReference type="SMART" id="SM00154">
    <property type="entry name" value="ZnF_AN1"/>
    <property type="match status" value="2"/>
</dbReference>
<gene>
    <name evidence="7" type="ORF">FA13DRAFT_1762270</name>
</gene>
<keyword evidence="3" id="KW-0862">Zinc</keyword>
<dbReference type="OrthoDB" id="431929at2759"/>
<dbReference type="Gene3D" id="4.10.1110.10">
    <property type="entry name" value="AN1-like Zinc finger"/>
    <property type="match status" value="2"/>
</dbReference>
<dbReference type="EMBL" id="QPFP01000006">
    <property type="protein sequence ID" value="TEB36089.1"/>
    <property type="molecule type" value="Genomic_DNA"/>
</dbReference>
<accession>A0A4Y7TRA8</accession>
<dbReference type="PANTHER" id="PTHR14677:SF20">
    <property type="entry name" value="ZINC FINGER AN1-TYPE CONTAINING 2A-RELATED"/>
    <property type="match status" value="1"/>
</dbReference>
<dbReference type="SUPFAM" id="SSF118310">
    <property type="entry name" value="AN1-like Zinc finger"/>
    <property type="match status" value="2"/>
</dbReference>
<name>A0A4Y7TRA8_COPMI</name>
<proteinExistence type="predicted"/>